<evidence type="ECO:0000256" key="3">
    <source>
        <dbReference type="SAM" id="Coils"/>
    </source>
</evidence>
<evidence type="ECO:0000256" key="1">
    <source>
        <dbReference type="ARBA" id="ARBA00022465"/>
    </source>
</evidence>
<dbReference type="NCBIfam" id="TIGR01760">
    <property type="entry name" value="tape_meas_TP901"/>
    <property type="match status" value="1"/>
</dbReference>
<accession>A0A345ASR0</accession>
<evidence type="ECO:0000256" key="2">
    <source>
        <dbReference type="ARBA" id="ARBA00022612"/>
    </source>
</evidence>
<feature type="coiled-coil region" evidence="3">
    <location>
        <begin position="708"/>
        <end position="763"/>
    </location>
</feature>
<dbReference type="PANTHER" id="PTHR37813">
    <property type="entry name" value="FELS-2 PROPHAGE PROTEIN"/>
    <property type="match status" value="1"/>
</dbReference>
<evidence type="ECO:0000259" key="4">
    <source>
        <dbReference type="Pfam" id="PF10145"/>
    </source>
</evidence>
<dbReference type="InterPro" id="IPR010090">
    <property type="entry name" value="Phage_tape_meas"/>
</dbReference>
<protein>
    <submittedName>
        <fullName evidence="5">Tail tape measure protein</fullName>
    </submittedName>
</protein>
<evidence type="ECO:0000313" key="5">
    <source>
        <dbReference type="EMBL" id="AXF39943.1"/>
    </source>
</evidence>
<feature type="domain" description="Phage tail tape measure protein" evidence="4">
    <location>
        <begin position="100"/>
        <end position="299"/>
    </location>
</feature>
<reference evidence="6" key="1">
    <citation type="submission" date="2018-06" db="EMBL/GenBank/DDBJ databases">
        <authorList>
            <person name="Payne A.M."/>
            <person name="Merrill B.D."/>
            <person name="Hilton J.A."/>
            <person name="Ward A.T."/>
            <person name="Fajardo C.P."/>
            <person name="Dhalai A."/>
            <person name="Stamereilers C."/>
            <person name="Hope S."/>
            <person name="Tsourkas P.K."/>
        </authorList>
    </citation>
    <scope>NUCLEOTIDE SEQUENCE [LARGE SCALE GENOMIC DNA]</scope>
</reference>
<gene>
    <name evidence="5" type="ORF">ASH_16</name>
</gene>
<name>A0A345ASR0_9CAUD</name>
<feature type="coiled-coil region" evidence="3">
    <location>
        <begin position="22"/>
        <end position="53"/>
    </location>
</feature>
<organism evidence="5 6">
    <name type="scientific">Paenibacillus phage Ash</name>
    <dbReference type="NCBI Taxonomy" id="2249763"/>
    <lineage>
        <taxon>Viruses</taxon>
        <taxon>Duplodnaviria</taxon>
        <taxon>Heunggongvirae</taxon>
        <taxon>Uroviricota</taxon>
        <taxon>Caudoviricetes</taxon>
        <taxon>Halcyonevirus</taxon>
        <taxon>Halcyonevirus C7Cdelta</taxon>
    </lineage>
</organism>
<evidence type="ECO:0000313" key="6">
    <source>
        <dbReference type="Proteomes" id="UP000255852"/>
    </source>
</evidence>
<keyword evidence="3" id="KW-0175">Coiled coil</keyword>
<proteinExistence type="predicted"/>
<dbReference type="EMBL" id="MH454076">
    <property type="protein sequence ID" value="AXF39943.1"/>
    <property type="molecule type" value="Genomic_DNA"/>
</dbReference>
<keyword evidence="2" id="KW-1188">Viral release from host cell</keyword>
<feature type="coiled-coil region" evidence="3">
    <location>
        <begin position="595"/>
        <end position="679"/>
    </location>
</feature>
<dbReference type="Pfam" id="PF10145">
    <property type="entry name" value="PhageMin_Tail"/>
    <property type="match status" value="1"/>
</dbReference>
<dbReference type="PANTHER" id="PTHR37813:SF1">
    <property type="entry name" value="FELS-2 PROPHAGE PROTEIN"/>
    <property type="match status" value="1"/>
</dbReference>
<sequence length="991" mass="108881">MAMGVGGVMDGGEVRARMTLDLKDYANKIKRVHKEMEDTKEKSKKAKESIEKMGKGAAVAGTAMVGGFVAVVKQAADFEQQMSKVKAISGATGEDFQRLNETARHLGATTKFTATQAGEGMEYLALAGWKTNDIISAMPGMLDLAAAGALDLGRAADIVSDTMQAFGLDAGTATHAADVFAYAQANANTNVEQMGEAMKYLSPIAHALGWSLEESSAATMSLANSGLKGSIAGQAFASSLARLAKPTKRMAGLMKKTGMEFFDAEGKMKSMPELVAEIEKGTKGMTEQQRSAALSVLFGAEAYKHWAILLDTGSGKLKDMTKNLQNCDGTAAKMAATMLDNLYGSLEIFKSAAGDVAIHIGQHFLPMIRKGVDALAKFAESLGKIDPNKVEIFVKMAGTAVGILATAGAISKLAGALRTLVLGMGPIGWVITGLSVLGSVIVGVKTATEQAKTIDLEHIKELEDKTRKVEDLTSQYDKMRDQIKLTNPELMHYRELQQDAARETDPKKVEEYTKEMEGLEKKSGLSREQLEKFFEVNDNLIDILPKAEVKIDKHGKALLENSKSAKECVDQLKELAETEAKHALIDVENNYDKHIRDYEAALKDTSDAAQTLNDKQIEKQGIERDLVKLEDDLLERQKKGDKSAAIQYKQWIGEKKERLNTLKKEISSANENHKVASETLQTKSKTLQTDKEVFNKLAQIYLEQVGLNGAAEEGLVQVNKKLEALEGEKKKLEDIKKKKGSLNEKQQEELEGLDKNIQKHKEVRGKLEGIIKTQDKVNSKIDDATAKGEYMTQVLGEDVLKDIKFTGNGIEDAKQLNDALSKKIQKEITFKYGSVLEGTMPTEFKPSNVVPGYGLPDQFAKTNSNMFKNNNVIRRVYRHEGGTLPKLHAGGSPIFSFGNAPKAHEIDVRLLRNEMILTEAQQANLFALIKNFDSIARKAEKTIRDSDEKITQPTINIQFGQVVIREEADIKRLGEEFERRTRQINRSKGIR</sequence>
<keyword evidence="1" id="KW-1245">Viral tail assembly</keyword>
<dbReference type="GO" id="GO:0098003">
    <property type="term" value="P:viral tail assembly"/>
    <property type="evidence" value="ECO:0007669"/>
    <property type="project" value="UniProtKB-KW"/>
</dbReference>
<dbReference type="Proteomes" id="UP000255852">
    <property type="component" value="Segment"/>
</dbReference>